<comment type="pathway">
    <text evidence="1">Cofactor biosynthesis; ubiquinone biosynthesis.</text>
</comment>
<sequence>MAANRDVFSRFAQQLGERLQDVSQAPEDIQRSVQSAMKSTFDRFDLVSREDFDIMMDVLTRTRTRVEALEKQVADMEAQLASLNGGQTTTANAEPLSDDAANAEPTGTSDDSPNTGV</sequence>
<proteinExistence type="inferred from homology"/>
<evidence type="ECO:0000256" key="2">
    <source>
        <dbReference type="SAM" id="MobiDB-lite"/>
    </source>
</evidence>
<evidence type="ECO:0000313" key="4">
    <source>
        <dbReference type="Proteomes" id="UP001269375"/>
    </source>
</evidence>
<dbReference type="PANTHER" id="PTHR38040">
    <property type="entry name" value="UBIQUINONE BIOSYNTHESIS ACCESSORY FACTOR UBIK"/>
    <property type="match status" value="1"/>
</dbReference>
<feature type="region of interest" description="Disordered" evidence="2">
    <location>
        <begin position="80"/>
        <end position="117"/>
    </location>
</feature>
<gene>
    <name evidence="1" type="primary">ubiK</name>
    <name evidence="3" type="ORF">QC825_01405</name>
</gene>
<dbReference type="InterPro" id="IPR007475">
    <property type="entry name" value="UbiK"/>
</dbReference>
<accession>A0ABU1GRS2</accession>
<dbReference type="PANTHER" id="PTHR38040:SF1">
    <property type="entry name" value="UBIQUINONE BIOSYNTHESIS ACCESSORY FACTOR UBIK"/>
    <property type="match status" value="1"/>
</dbReference>
<dbReference type="Pfam" id="PF04380">
    <property type="entry name" value="BMFP"/>
    <property type="match status" value="1"/>
</dbReference>
<dbReference type="Proteomes" id="UP001269375">
    <property type="component" value="Unassembled WGS sequence"/>
</dbReference>
<keyword evidence="4" id="KW-1185">Reference proteome</keyword>
<dbReference type="RefSeq" id="WP_251593086.1">
    <property type="nucleotide sequence ID" value="NZ_JAMLJI010000002.1"/>
</dbReference>
<keyword evidence="1" id="KW-0831">Ubiquinone biosynthesis</keyword>
<evidence type="ECO:0000313" key="3">
    <source>
        <dbReference type="EMBL" id="MDR5894727.1"/>
    </source>
</evidence>
<feature type="compositionally biased region" description="Polar residues" evidence="2">
    <location>
        <begin position="105"/>
        <end position="117"/>
    </location>
</feature>
<reference evidence="3 4" key="1">
    <citation type="submission" date="2023-04" db="EMBL/GenBank/DDBJ databases">
        <title>A long-awaited taxogenomic arrangement of the family Halomonadaceae.</title>
        <authorList>
            <person name="De La Haba R."/>
            <person name="Chuvochina M."/>
            <person name="Wittouck S."/>
            <person name="Arahal D.R."/>
            <person name="Sanchez-Porro C."/>
            <person name="Hugenholtz P."/>
            <person name="Ventosa A."/>
        </authorList>
    </citation>
    <scope>NUCLEOTIDE SEQUENCE [LARGE SCALE GENOMIC DNA]</scope>
    <source>
        <strain evidence="3 4">DSM 22428</strain>
    </source>
</reference>
<feature type="compositionally biased region" description="Polar residues" evidence="2">
    <location>
        <begin position="81"/>
        <end position="92"/>
    </location>
</feature>
<organism evidence="3 4">
    <name type="scientific">Larsenimonas suaedae</name>
    <dbReference type="NCBI Taxonomy" id="1851019"/>
    <lineage>
        <taxon>Bacteria</taxon>
        <taxon>Pseudomonadati</taxon>
        <taxon>Pseudomonadota</taxon>
        <taxon>Gammaproteobacteria</taxon>
        <taxon>Oceanospirillales</taxon>
        <taxon>Halomonadaceae</taxon>
        <taxon>Larsenimonas</taxon>
    </lineage>
</organism>
<comment type="subcellular location">
    <subcellularLocation>
        <location evidence="1">Cytoplasm</location>
    </subcellularLocation>
</comment>
<dbReference type="HAMAP" id="MF_02216">
    <property type="entry name" value="UbiK"/>
    <property type="match status" value="1"/>
</dbReference>
<comment type="similarity">
    <text evidence="1">Belongs to the UbiK family.</text>
</comment>
<comment type="caution">
    <text evidence="3">The sequence shown here is derived from an EMBL/GenBank/DDBJ whole genome shotgun (WGS) entry which is preliminary data.</text>
</comment>
<name>A0ABU1GRS2_9GAMM</name>
<comment type="function">
    <text evidence="1">Required for efficient ubiquinone (coenzyme Q) biosynthesis. UbiK is probably an accessory factor of Ubi enzymes and facilitates ubiquinone biosynthesis by acting as an assembly factor, a targeting factor, or both.</text>
</comment>
<keyword evidence="1" id="KW-0963">Cytoplasm</keyword>
<protein>
    <recommendedName>
        <fullName evidence="1">Ubiquinone biosynthesis accessory factor UbiK</fullName>
    </recommendedName>
</protein>
<evidence type="ECO:0000256" key="1">
    <source>
        <dbReference type="HAMAP-Rule" id="MF_02216"/>
    </source>
</evidence>
<dbReference type="EMBL" id="JARWAO010000001">
    <property type="protein sequence ID" value="MDR5894727.1"/>
    <property type="molecule type" value="Genomic_DNA"/>
</dbReference>